<comment type="caution">
    <text evidence="1">The sequence shown here is derived from an EMBL/GenBank/DDBJ whole genome shotgun (WGS) entry which is preliminary data.</text>
</comment>
<dbReference type="Proteomes" id="UP000076563">
    <property type="component" value="Unassembled WGS sequence"/>
</dbReference>
<evidence type="ECO:0000313" key="1">
    <source>
        <dbReference type="EMBL" id="KZE71678.1"/>
    </source>
</evidence>
<evidence type="ECO:0000313" key="2">
    <source>
        <dbReference type="Proteomes" id="UP000076563"/>
    </source>
</evidence>
<proteinExistence type="predicted"/>
<accession>A0A163TEX3</accession>
<keyword evidence="2" id="KW-1185">Reference proteome</keyword>
<dbReference type="EMBL" id="LQRA01000110">
    <property type="protein sequence ID" value="KZE71678.1"/>
    <property type="molecule type" value="Genomic_DNA"/>
</dbReference>
<dbReference type="AlphaFoldDB" id="A0A163TEX3"/>
<sequence length="86" mass="10346">MDFLSLYFKGVAAKILCSVEINKWNSNQHEFHGVRVLKNIFGLKRQYFNARFIYVDKQGKMIQDTGRLTWYDAREYDLYRTPVILY</sequence>
<name>A0A163TEX3_9BACL</name>
<gene>
    <name evidence="1" type="ORF">AV654_05580</name>
</gene>
<reference evidence="2" key="1">
    <citation type="submission" date="2016-01" db="EMBL/GenBank/DDBJ databases">
        <title>Draft genome of Chromobacterium sp. F49.</title>
        <authorList>
            <person name="Hong K.W."/>
        </authorList>
    </citation>
    <scope>NUCLEOTIDE SEQUENCE [LARGE SCALE GENOMIC DNA]</scope>
    <source>
        <strain evidence="2">M63</strain>
    </source>
</reference>
<organism evidence="1 2">
    <name type="scientific">Paenibacillus elgii</name>
    <dbReference type="NCBI Taxonomy" id="189691"/>
    <lineage>
        <taxon>Bacteria</taxon>
        <taxon>Bacillati</taxon>
        <taxon>Bacillota</taxon>
        <taxon>Bacilli</taxon>
        <taxon>Bacillales</taxon>
        <taxon>Paenibacillaceae</taxon>
        <taxon>Paenibacillus</taxon>
    </lineage>
</organism>
<protein>
    <submittedName>
        <fullName evidence="1">Uncharacterized protein</fullName>
    </submittedName>
</protein>